<gene>
    <name evidence="1" type="ORF">UFOPK2842_00507</name>
    <name evidence="2" type="ORF">UFOPK3614_00334</name>
</gene>
<accession>A0A6J6U4G9</accession>
<organism evidence="1">
    <name type="scientific">freshwater metagenome</name>
    <dbReference type="NCBI Taxonomy" id="449393"/>
    <lineage>
        <taxon>unclassified sequences</taxon>
        <taxon>metagenomes</taxon>
        <taxon>ecological metagenomes</taxon>
    </lineage>
</organism>
<reference evidence="1" key="1">
    <citation type="submission" date="2020-05" db="EMBL/GenBank/DDBJ databases">
        <authorList>
            <person name="Chiriac C."/>
            <person name="Salcher M."/>
            <person name="Ghai R."/>
            <person name="Kavagutti S V."/>
        </authorList>
    </citation>
    <scope>NUCLEOTIDE SEQUENCE</scope>
</reference>
<name>A0A6J6U4G9_9ZZZZ</name>
<protein>
    <submittedName>
        <fullName evidence="1">Unannotated protein</fullName>
    </submittedName>
</protein>
<proteinExistence type="predicted"/>
<dbReference type="EMBL" id="CAFBMS010000010">
    <property type="protein sequence ID" value="CAB4911853.1"/>
    <property type="molecule type" value="Genomic_DNA"/>
</dbReference>
<dbReference type="AlphaFoldDB" id="A0A6J6U4G9"/>
<sequence length="146" mass="17197">MKEQLIKHGKEQDALYKYNVLIREAKLDNGSKSLLRFYADTYNWTNSKPSRYSERKICAFESITANTYLKRRKKLEELGWVTVQYRGPNTPCNVWVNVGEDDPEYEKYSFAKWHPSNQIEPEEETISHDPFSKIKDRVLDVTSIIS</sequence>
<evidence type="ECO:0000313" key="1">
    <source>
        <dbReference type="EMBL" id="CAB4753497.1"/>
    </source>
</evidence>
<evidence type="ECO:0000313" key="2">
    <source>
        <dbReference type="EMBL" id="CAB4911853.1"/>
    </source>
</evidence>
<dbReference type="EMBL" id="CAEZZI010000036">
    <property type="protein sequence ID" value="CAB4753497.1"/>
    <property type="molecule type" value="Genomic_DNA"/>
</dbReference>